<protein>
    <submittedName>
        <fullName evidence="1">Uncharacterized protein</fullName>
    </submittedName>
</protein>
<name>A0ABN0NCZ7_9NEIS</name>
<keyword evidence="2" id="KW-1185">Reference proteome</keyword>
<dbReference type="Proteomes" id="UP000016426">
    <property type="component" value="Unassembled WGS sequence"/>
</dbReference>
<evidence type="ECO:0000313" key="2">
    <source>
        <dbReference type="Proteomes" id="UP000016426"/>
    </source>
</evidence>
<proteinExistence type="predicted"/>
<sequence length="33" mass="3951">MLRRGIENAPKAVADLTKIKRNFRIRMYDVFNI</sequence>
<reference evidence="1 2" key="1">
    <citation type="journal article" date="2013" name="Genome Announc.">
        <title>Genome Sequence of the Pigment-Producing Bacterium Pseudogulbenkiania ferrooxidans, Isolated from Loktak Lake.</title>
        <authorList>
            <person name="Puranik S."/>
            <person name="Talkal R."/>
            <person name="Qureshi A."/>
            <person name="Khardenavis A."/>
            <person name="Kapley A."/>
            <person name="Purohit H.J."/>
        </authorList>
    </citation>
    <scope>NUCLEOTIDE SEQUENCE [LARGE SCALE GENOMIC DNA]</scope>
    <source>
        <strain evidence="1 2">EGD-HP2</strain>
    </source>
</reference>
<accession>A0ABN0NCZ7</accession>
<gene>
    <name evidence="1" type="ORF">O166_18430</name>
</gene>
<dbReference type="EMBL" id="AVPH01000006">
    <property type="protein sequence ID" value="ERE20726.1"/>
    <property type="molecule type" value="Genomic_DNA"/>
</dbReference>
<evidence type="ECO:0000313" key="1">
    <source>
        <dbReference type="EMBL" id="ERE20726.1"/>
    </source>
</evidence>
<organism evidence="1 2">
    <name type="scientific">Pseudogulbenkiania ferrooxidans EGD-HP2</name>
    <dbReference type="NCBI Taxonomy" id="1388764"/>
    <lineage>
        <taxon>Bacteria</taxon>
        <taxon>Pseudomonadati</taxon>
        <taxon>Pseudomonadota</taxon>
        <taxon>Betaproteobacteria</taxon>
        <taxon>Neisseriales</taxon>
        <taxon>Chromobacteriaceae</taxon>
        <taxon>Pseudogulbenkiania</taxon>
    </lineage>
</organism>
<comment type="caution">
    <text evidence="1">The sequence shown here is derived from an EMBL/GenBank/DDBJ whole genome shotgun (WGS) entry which is preliminary data.</text>
</comment>